<dbReference type="RefSeq" id="WP_061525517.1">
    <property type="nucleotide sequence ID" value="NZ_JRHX01000087.1"/>
</dbReference>
<dbReference type="Proteomes" id="UP000075544">
    <property type="component" value="Unassembled WGS sequence"/>
</dbReference>
<gene>
    <name evidence="1" type="ORF">AVENLUH13518_02969</name>
</gene>
<evidence type="ECO:0000313" key="2">
    <source>
        <dbReference type="Proteomes" id="UP000075544"/>
    </source>
</evidence>
<dbReference type="EMBL" id="JRHX01000087">
    <property type="protein sequence ID" value="KXZ68809.1"/>
    <property type="molecule type" value="Genomic_DNA"/>
</dbReference>
<dbReference type="AlphaFoldDB" id="A0A150HQA2"/>
<accession>A0A150HQA2</accession>
<organism evidence="1 2">
    <name type="scientific">Acinetobacter venetianus</name>
    <dbReference type="NCBI Taxonomy" id="52133"/>
    <lineage>
        <taxon>Bacteria</taxon>
        <taxon>Pseudomonadati</taxon>
        <taxon>Pseudomonadota</taxon>
        <taxon>Gammaproteobacteria</taxon>
        <taxon>Moraxellales</taxon>
        <taxon>Moraxellaceae</taxon>
        <taxon>Acinetobacter</taxon>
    </lineage>
</organism>
<evidence type="ECO:0000313" key="1">
    <source>
        <dbReference type="EMBL" id="KXZ68809.1"/>
    </source>
</evidence>
<comment type="caution">
    <text evidence="1">The sequence shown here is derived from an EMBL/GenBank/DDBJ whole genome shotgun (WGS) entry which is preliminary data.</text>
</comment>
<sequence>MRNIKRVEPWMSDAFLIWLRYIGYRIKTKGLSIEFLPTYKCKNLPRGGSIQHNGQMNKVANKLFAEFEEHVEA</sequence>
<evidence type="ECO:0008006" key="3">
    <source>
        <dbReference type="Google" id="ProtNLM"/>
    </source>
</evidence>
<name>A0A150HQA2_9GAMM</name>
<dbReference type="PATRIC" id="fig|52133.19.peg.3015"/>
<protein>
    <recommendedName>
        <fullName evidence="3">Type II toxin-antitoxin system HicA family toxin</fullName>
    </recommendedName>
</protein>
<reference evidence="1 2" key="1">
    <citation type="journal article" date="2016" name="Sci. Rep.">
        <title>Genomic and phenotypic characterization of the species Acinetobacter venetianus.</title>
        <authorList>
            <person name="Fondi M."/>
            <person name="Maida I."/>
            <person name="Perrin E."/>
            <person name="Orlandini V."/>
            <person name="La Torre L."/>
            <person name="Bosi E."/>
            <person name="Negroni A."/>
            <person name="Zanaroli G."/>
            <person name="Fava F."/>
            <person name="Decorosi F."/>
            <person name="Giovannetti L."/>
            <person name="Viti C."/>
            <person name="Vaneechoutte M."/>
            <person name="Dijkshoorn L."/>
            <person name="Fani R."/>
        </authorList>
    </citation>
    <scope>NUCLEOTIDE SEQUENCE [LARGE SCALE GENOMIC DNA]</scope>
    <source>
        <strain evidence="1 2">LUH13518</strain>
    </source>
</reference>
<proteinExistence type="predicted"/>